<comment type="caution">
    <text evidence="10">The sequence shown here is derived from an EMBL/GenBank/DDBJ whole genome shotgun (WGS) entry which is preliminary data.</text>
</comment>
<protein>
    <recommendedName>
        <fullName evidence="9">Endoribonuclease YbeY</fullName>
        <ecNumber evidence="9">3.1.-.-</ecNumber>
    </recommendedName>
</protein>
<dbReference type="Gene3D" id="3.40.390.30">
    <property type="entry name" value="Metalloproteases ('zincins'), catalytic domain"/>
    <property type="match status" value="1"/>
</dbReference>
<accession>A0ABV9NZQ5</accession>
<evidence type="ECO:0000256" key="4">
    <source>
        <dbReference type="ARBA" id="ARBA00022722"/>
    </source>
</evidence>
<evidence type="ECO:0000313" key="11">
    <source>
        <dbReference type="Proteomes" id="UP001595896"/>
    </source>
</evidence>
<dbReference type="InterPro" id="IPR020549">
    <property type="entry name" value="YbeY_CS"/>
</dbReference>
<dbReference type="Pfam" id="PF02130">
    <property type="entry name" value="YbeY"/>
    <property type="match status" value="1"/>
</dbReference>
<evidence type="ECO:0000256" key="2">
    <source>
        <dbReference type="ARBA" id="ARBA00022517"/>
    </source>
</evidence>
<keyword evidence="8 9" id="KW-0862">Zinc</keyword>
<evidence type="ECO:0000256" key="6">
    <source>
        <dbReference type="ARBA" id="ARBA00022759"/>
    </source>
</evidence>
<keyword evidence="6 9" id="KW-0255">Endonuclease</keyword>
<dbReference type="PROSITE" id="PS01306">
    <property type="entry name" value="UPF0054"/>
    <property type="match status" value="1"/>
</dbReference>
<proteinExistence type="inferred from homology"/>
<comment type="cofactor">
    <cofactor evidence="9">
        <name>Zn(2+)</name>
        <dbReference type="ChEBI" id="CHEBI:29105"/>
    </cofactor>
    <text evidence="9">Binds 1 zinc ion.</text>
</comment>
<dbReference type="PANTHER" id="PTHR46986:SF1">
    <property type="entry name" value="ENDORIBONUCLEASE YBEY, CHLOROPLASTIC"/>
    <property type="match status" value="1"/>
</dbReference>
<evidence type="ECO:0000256" key="3">
    <source>
        <dbReference type="ARBA" id="ARBA00022552"/>
    </source>
</evidence>
<dbReference type="EC" id="3.1.-.-" evidence="9"/>
<feature type="binding site" evidence="9">
    <location>
        <position position="118"/>
    </location>
    <ligand>
        <name>Zn(2+)</name>
        <dbReference type="ChEBI" id="CHEBI:29105"/>
        <note>catalytic</note>
    </ligand>
</feature>
<keyword evidence="9" id="KW-0963">Cytoplasm</keyword>
<keyword evidence="2 9" id="KW-0690">Ribosome biogenesis</keyword>
<gene>
    <name evidence="9 10" type="primary">ybeY</name>
    <name evidence="10" type="ORF">ACFO4L_16435</name>
</gene>
<comment type="subcellular location">
    <subcellularLocation>
        <location evidence="9">Cytoplasm</location>
    </subcellularLocation>
</comment>
<dbReference type="NCBIfam" id="TIGR00043">
    <property type="entry name" value="rRNA maturation RNase YbeY"/>
    <property type="match status" value="1"/>
</dbReference>
<evidence type="ECO:0000256" key="7">
    <source>
        <dbReference type="ARBA" id="ARBA00022801"/>
    </source>
</evidence>
<dbReference type="RefSeq" id="WP_377910747.1">
    <property type="nucleotide sequence ID" value="NZ_JBHSGK010000021.1"/>
</dbReference>
<keyword evidence="5 9" id="KW-0479">Metal-binding</keyword>
<sequence>MSWTIDIYDETNKLNDELLKTLENVLETACSSENVPEEAELSVTFTGDDQIRKLNREFRDKDTATDVLSFPMEEEEAFFPEDMPLMLGDIIISVDTAVRQAEEYGHSLEREICFLAVHGFLHLNGYVHDTEQAEQQMIDKQKDILHQHGIQKQ</sequence>
<comment type="function">
    <text evidence="9">Single strand-specific metallo-endoribonuclease involved in late-stage 70S ribosome quality control and in maturation of the 3' terminus of the 16S rRNA.</text>
</comment>
<feature type="binding site" evidence="9">
    <location>
        <position position="122"/>
    </location>
    <ligand>
        <name>Zn(2+)</name>
        <dbReference type="ChEBI" id="CHEBI:29105"/>
        <note>catalytic</note>
    </ligand>
</feature>
<keyword evidence="3 9" id="KW-0698">rRNA processing</keyword>
<dbReference type="EMBL" id="JBHSGK010000021">
    <property type="protein sequence ID" value="MFC4738160.1"/>
    <property type="molecule type" value="Genomic_DNA"/>
</dbReference>
<reference evidence="11" key="1">
    <citation type="journal article" date="2019" name="Int. J. Syst. Evol. Microbiol.">
        <title>The Global Catalogue of Microorganisms (GCM) 10K type strain sequencing project: providing services to taxonomists for standard genome sequencing and annotation.</title>
        <authorList>
            <consortium name="The Broad Institute Genomics Platform"/>
            <consortium name="The Broad Institute Genome Sequencing Center for Infectious Disease"/>
            <person name="Wu L."/>
            <person name="Ma J."/>
        </authorList>
    </citation>
    <scope>NUCLEOTIDE SEQUENCE [LARGE SCALE GENOMIC DNA]</scope>
    <source>
        <strain evidence="11">JCM 12165</strain>
    </source>
</reference>
<evidence type="ECO:0000256" key="1">
    <source>
        <dbReference type="ARBA" id="ARBA00010875"/>
    </source>
</evidence>
<dbReference type="PANTHER" id="PTHR46986">
    <property type="entry name" value="ENDORIBONUCLEASE YBEY, CHLOROPLASTIC"/>
    <property type="match status" value="1"/>
</dbReference>
<keyword evidence="11" id="KW-1185">Reference proteome</keyword>
<evidence type="ECO:0000256" key="5">
    <source>
        <dbReference type="ARBA" id="ARBA00022723"/>
    </source>
</evidence>
<dbReference type="Proteomes" id="UP001595896">
    <property type="component" value="Unassembled WGS sequence"/>
</dbReference>
<dbReference type="SUPFAM" id="SSF55486">
    <property type="entry name" value="Metalloproteases ('zincins'), catalytic domain"/>
    <property type="match status" value="1"/>
</dbReference>
<dbReference type="InterPro" id="IPR023091">
    <property type="entry name" value="MetalPrtase_cat_dom_sf_prd"/>
</dbReference>
<dbReference type="HAMAP" id="MF_00009">
    <property type="entry name" value="Endoribonucl_YbeY"/>
    <property type="match status" value="1"/>
</dbReference>
<name>A0ABV9NZQ5_9BACI</name>
<evidence type="ECO:0000313" key="10">
    <source>
        <dbReference type="EMBL" id="MFC4738160.1"/>
    </source>
</evidence>
<evidence type="ECO:0000256" key="9">
    <source>
        <dbReference type="HAMAP-Rule" id="MF_00009"/>
    </source>
</evidence>
<keyword evidence="7 9" id="KW-0378">Hydrolase</keyword>
<organism evidence="10 11">
    <name type="scientific">Bacillus daqingensis</name>
    <dbReference type="NCBI Taxonomy" id="872396"/>
    <lineage>
        <taxon>Bacteria</taxon>
        <taxon>Bacillati</taxon>
        <taxon>Bacillota</taxon>
        <taxon>Bacilli</taxon>
        <taxon>Bacillales</taxon>
        <taxon>Bacillaceae</taxon>
        <taxon>Bacillus</taxon>
    </lineage>
</organism>
<keyword evidence="4 9" id="KW-0540">Nuclease</keyword>
<comment type="similarity">
    <text evidence="1 9">Belongs to the endoribonuclease YbeY family.</text>
</comment>
<dbReference type="InterPro" id="IPR002036">
    <property type="entry name" value="YbeY"/>
</dbReference>
<feature type="binding site" evidence="9">
    <location>
        <position position="128"/>
    </location>
    <ligand>
        <name>Zn(2+)</name>
        <dbReference type="ChEBI" id="CHEBI:29105"/>
        <note>catalytic</note>
    </ligand>
</feature>
<evidence type="ECO:0000256" key="8">
    <source>
        <dbReference type="ARBA" id="ARBA00022833"/>
    </source>
</evidence>